<dbReference type="AlphaFoldDB" id="A0A3G1L156"/>
<dbReference type="Proteomes" id="UP000323521">
    <property type="component" value="Chromosome"/>
</dbReference>
<dbReference type="PANTHER" id="PTHR12714:SF9">
    <property type="entry name" value="PROTEIN-S-ISOPRENYLCYSTEINE O-METHYLTRANSFERASE"/>
    <property type="match status" value="1"/>
</dbReference>
<dbReference type="InterPro" id="IPR007318">
    <property type="entry name" value="Phopholipid_MeTrfase"/>
</dbReference>
<accession>A0A3G1L156</accession>
<gene>
    <name evidence="6" type="ORF">DCMF_10135</name>
</gene>
<evidence type="ECO:0000256" key="5">
    <source>
        <dbReference type="SAM" id="Phobius"/>
    </source>
</evidence>
<protein>
    <recommendedName>
        <fullName evidence="8">Isoprenylcysteine carboxylmethyltransferase family protein</fullName>
    </recommendedName>
</protein>
<evidence type="ECO:0000313" key="7">
    <source>
        <dbReference type="Proteomes" id="UP000323521"/>
    </source>
</evidence>
<sequence length="183" mass="21391">MKRNNQIRSTGIDPEVMKSSESNVQKFMNQLLRILTAYACIIFIVHATGYQFASMFSRFEPLNNLSFDIGGFLIGIWGLSLCAYAQIKMGKSWRVGIDEKVKTNLITSGLYKFIRNPTYLGLFILNIGVWVIWPTWTIFLLNLMFVIILEIQVRCEEDFLTKVHGQQYMEYKSRTKRYIPFIY</sequence>
<evidence type="ECO:0000256" key="2">
    <source>
        <dbReference type="ARBA" id="ARBA00022692"/>
    </source>
</evidence>
<dbReference type="EMBL" id="CP017634">
    <property type="protein sequence ID" value="ATW28512.1"/>
    <property type="molecule type" value="Genomic_DNA"/>
</dbReference>
<keyword evidence="7" id="KW-1185">Reference proteome</keyword>
<organism evidence="6 7">
    <name type="scientific">Formimonas warabiya</name>
    <dbReference type="NCBI Taxonomy" id="1761012"/>
    <lineage>
        <taxon>Bacteria</taxon>
        <taxon>Bacillati</taxon>
        <taxon>Bacillota</taxon>
        <taxon>Clostridia</taxon>
        <taxon>Eubacteriales</taxon>
        <taxon>Peptococcaceae</taxon>
        <taxon>Candidatus Formimonas</taxon>
    </lineage>
</organism>
<proteinExistence type="predicted"/>
<reference evidence="6 7" key="1">
    <citation type="submission" date="2016-10" db="EMBL/GenBank/DDBJ databases">
        <title>Complete Genome Sequence of Peptococcaceae strain DCMF.</title>
        <authorList>
            <person name="Edwards R.J."/>
            <person name="Holland S.I."/>
            <person name="Deshpande N.P."/>
            <person name="Wong Y.K."/>
            <person name="Ertan H."/>
            <person name="Manefield M."/>
            <person name="Russell T.L."/>
            <person name="Lee M.J."/>
        </authorList>
    </citation>
    <scope>NUCLEOTIDE SEQUENCE [LARGE SCALE GENOMIC DNA]</scope>
    <source>
        <strain evidence="6 7">DCMF</strain>
    </source>
</reference>
<dbReference type="OrthoDB" id="9782395at2"/>
<evidence type="ECO:0000313" key="6">
    <source>
        <dbReference type="EMBL" id="ATW28512.1"/>
    </source>
</evidence>
<dbReference type="GO" id="GO:0016740">
    <property type="term" value="F:transferase activity"/>
    <property type="evidence" value="ECO:0007669"/>
    <property type="project" value="UniProtKB-ARBA"/>
</dbReference>
<keyword evidence="3 5" id="KW-1133">Transmembrane helix</keyword>
<dbReference type="Pfam" id="PF04191">
    <property type="entry name" value="PEMT"/>
    <property type="match status" value="1"/>
</dbReference>
<name>A0A3G1L156_FORW1</name>
<comment type="subcellular location">
    <subcellularLocation>
        <location evidence="1">Endomembrane system</location>
        <topology evidence="1">Multi-pass membrane protein</topology>
    </subcellularLocation>
</comment>
<dbReference type="PANTHER" id="PTHR12714">
    <property type="entry name" value="PROTEIN-S ISOPRENYLCYSTEINE O-METHYLTRANSFERASE"/>
    <property type="match status" value="1"/>
</dbReference>
<evidence type="ECO:0008006" key="8">
    <source>
        <dbReference type="Google" id="ProtNLM"/>
    </source>
</evidence>
<feature type="transmembrane region" description="Helical" evidence="5">
    <location>
        <begin position="65"/>
        <end position="85"/>
    </location>
</feature>
<evidence type="ECO:0000256" key="1">
    <source>
        <dbReference type="ARBA" id="ARBA00004127"/>
    </source>
</evidence>
<dbReference type="GO" id="GO:0012505">
    <property type="term" value="C:endomembrane system"/>
    <property type="evidence" value="ECO:0007669"/>
    <property type="project" value="UniProtKB-SubCell"/>
</dbReference>
<evidence type="ECO:0000256" key="4">
    <source>
        <dbReference type="ARBA" id="ARBA00023136"/>
    </source>
</evidence>
<feature type="transmembrane region" description="Helical" evidence="5">
    <location>
        <begin position="31"/>
        <end position="53"/>
    </location>
</feature>
<dbReference type="Gene3D" id="1.20.120.1630">
    <property type="match status" value="1"/>
</dbReference>
<evidence type="ECO:0000256" key="3">
    <source>
        <dbReference type="ARBA" id="ARBA00022989"/>
    </source>
</evidence>
<keyword evidence="4 5" id="KW-0472">Membrane</keyword>
<dbReference type="KEGG" id="fwa:DCMF_10135"/>
<keyword evidence="2 5" id="KW-0812">Transmembrane</keyword>
<feature type="transmembrane region" description="Helical" evidence="5">
    <location>
        <begin position="119"/>
        <end position="149"/>
    </location>
</feature>